<evidence type="ECO:0000259" key="3">
    <source>
        <dbReference type="Pfam" id="PF08797"/>
    </source>
</evidence>
<comment type="caution">
    <text evidence="4">The sequence shown here is derived from an EMBL/GenBank/DDBJ whole genome shotgun (WGS) entry which is preliminary data.</text>
</comment>
<sequence length="282" mass="30996">MSDFPFELPGVVLLEGVDAAIEADRIHAGEPWAGCEIAGLQFYDYSTEGLDGDPVRPRAGDRLVLVRAPDNEHDGNAVEVWWRNDIRLGHLPRGVAREVAPHMDAGAPLRAYVIDPGTGEAWTARALLVGPAVGDLHGKLIAHATAQALDEWRWGERLAEMRREGDSRIRAERFEKRLKLARAARLAQAVNAFSAHLPPEPIDEARLPPAGKCVELFDIAHAVGCSRSTARRLAERAGARVQVSMRGWHATSSTVVVTDELRTVLAEWASRPRRRVTVTELV</sequence>
<evidence type="ECO:0000256" key="1">
    <source>
        <dbReference type="ARBA" id="ARBA00022723"/>
    </source>
</evidence>
<keyword evidence="2" id="KW-0378">Hydrolase</keyword>
<feature type="domain" description="HIRAN" evidence="3">
    <location>
        <begin position="35"/>
        <end position="113"/>
    </location>
</feature>
<dbReference type="Gene3D" id="3.30.70.2330">
    <property type="match status" value="1"/>
</dbReference>
<name>A0AAV4ZR52_9HYPH</name>
<keyword evidence="5" id="KW-1185">Reference proteome</keyword>
<dbReference type="GO" id="GO:0008270">
    <property type="term" value="F:zinc ion binding"/>
    <property type="evidence" value="ECO:0007669"/>
    <property type="project" value="InterPro"/>
</dbReference>
<evidence type="ECO:0000256" key="2">
    <source>
        <dbReference type="ARBA" id="ARBA00022801"/>
    </source>
</evidence>
<dbReference type="GO" id="GO:0016818">
    <property type="term" value="F:hydrolase activity, acting on acid anhydrides, in phosphorus-containing anhydrides"/>
    <property type="evidence" value="ECO:0007669"/>
    <property type="project" value="InterPro"/>
</dbReference>
<evidence type="ECO:0000313" key="5">
    <source>
        <dbReference type="Proteomes" id="UP001055247"/>
    </source>
</evidence>
<accession>A0AAV4ZR52</accession>
<dbReference type="InterPro" id="IPR014905">
    <property type="entry name" value="HIRAN"/>
</dbReference>
<dbReference type="RefSeq" id="WP_238230697.1">
    <property type="nucleotide sequence ID" value="NZ_BPQO01000019.1"/>
</dbReference>
<proteinExistence type="predicted"/>
<dbReference type="EMBL" id="BPQO01000019">
    <property type="protein sequence ID" value="GJD90601.1"/>
    <property type="molecule type" value="Genomic_DNA"/>
</dbReference>
<evidence type="ECO:0000313" key="4">
    <source>
        <dbReference type="EMBL" id="GJD90601.1"/>
    </source>
</evidence>
<dbReference type="AlphaFoldDB" id="A0AAV4ZR52"/>
<dbReference type="Proteomes" id="UP001055247">
    <property type="component" value="Unassembled WGS sequence"/>
</dbReference>
<gene>
    <name evidence="4" type="ORF">BHAOGJBA_4143</name>
</gene>
<keyword evidence="1" id="KW-0479">Metal-binding</keyword>
<dbReference type="Pfam" id="PF08797">
    <property type="entry name" value="HIRAN"/>
    <property type="match status" value="1"/>
</dbReference>
<organism evidence="4 5">
    <name type="scientific">Methylobacterium hispanicum</name>
    <dbReference type="NCBI Taxonomy" id="270350"/>
    <lineage>
        <taxon>Bacteria</taxon>
        <taxon>Pseudomonadati</taxon>
        <taxon>Pseudomonadota</taxon>
        <taxon>Alphaproteobacteria</taxon>
        <taxon>Hyphomicrobiales</taxon>
        <taxon>Methylobacteriaceae</taxon>
        <taxon>Methylobacterium</taxon>
    </lineage>
</organism>
<protein>
    <recommendedName>
        <fullName evidence="3">HIRAN domain-containing protein</fullName>
    </recommendedName>
</protein>
<reference evidence="4" key="1">
    <citation type="journal article" date="2016" name="Front. Microbiol.">
        <title>Genome Sequence of the Piezophilic, Mesophilic Sulfate-Reducing Bacterium Desulfovibrio indicus J2T.</title>
        <authorList>
            <person name="Cao J."/>
            <person name="Maignien L."/>
            <person name="Shao Z."/>
            <person name="Alain K."/>
            <person name="Jebbar M."/>
        </authorList>
    </citation>
    <scope>NUCLEOTIDE SEQUENCE</scope>
    <source>
        <strain evidence="4">DSM 16372</strain>
    </source>
</reference>
<dbReference type="GO" id="GO:0003676">
    <property type="term" value="F:nucleic acid binding"/>
    <property type="evidence" value="ECO:0007669"/>
    <property type="project" value="InterPro"/>
</dbReference>
<reference evidence="4" key="2">
    <citation type="submission" date="2021-08" db="EMBL/GenBank/DDBJ databases">
        <authorList>
            <person name="Tani A."/>
            <person name="Ola A."/>
            <person name="Ogura Y."/>
            <person name="Katsura K."/>
            <person name="Hayashi T."/>
        </authorList>
    </citation>
    <scope>NUCLEOTIDE SEQUENCE</scope>
    <source>
        <strain evidence="4">DSM 16372</strain>
    </source>
</reference>